<feature type="region of interest" description="Disordered" evidence="1">
    <location>
        <begin position="52"/>
        <end position="81"/>
    </location>
</feature>
<organism evidence="2 3">
    <name type="scientific">Thanatephorus cucumeris (strain AG1-IB / isolate 7/3/14)</name>
    <name type="common">Lettuce bottom rot fungus</name>
    <name type="synonym">Rhizoctonia solani</name>
    <dbReference type="NCBI Taxonomy" id="1108050"/>
    <lineage>
        <taxon>Eukaryota</taxon>
        <taxon>Fungi</taxon>
        <taxon>Dikarya</taxon>
        <taxon>Basidiomycota</taxon>
        <taxon>Agaricomycotina</taxon>
        <taxon>Agaricomycetes</taxon>
        <taxon>Cantharellales</taxon>
        <taxon>Ceratobasidiaceae</taxon>
        <taxon>Rhizoctonia</taxon>
        <taxon>Rhizoctonia solani AG-1</taxon>
    </lineage>
</organism>
<feature type="compositionally biased region" description="Low complexity" evidence="1">
    <location>
        <begin position="55"/>
        <end position="69"/>
    </location>
</feature>
<evidence type="ECO:0000313" key="2">
    <source>
        <dbReference type="EMBL" id="CEL60106.1"/>
    </source>
</evidence>
<name>A0A0B7FQ83_THACB</name>
<keyword evidence="3" id="KW-1185">Reference proteome</keyword>
<proteinExistence type="predicted"/>
<accession>A0A0B7FQ83</accession>
<dbReference type="AlphaFoldDB" id="A0A0B7FQ83"/>
<evidence type="ECO:0000256" key="1">
    <source>
        <dbReference type="SAM" id="MobiDB-lite"/>
    </source>
</evidence>
<dbReference type="Proteomes" id="UP000059188">
    <property type="component" value="Unassembled WGS sequence"/>
</dbReference>
<gene>
    <name evidence="2" type="ORF">RSOLAG1IB_09355</name>
</gene>
<sequence length="129" mass="14078">MVTTYVIPIPSQQFPIMFPMGMGFTNTADDESQIQVDPACQVPGPSARRLVHVQSTRSVSVPESSRSGPPSRPDSRTLGRIPKSCSLRTFGAPGRSLETSLYLGEFGRIRGQVRHISLGQLLCPSCWAF</sequence>
<protein>
    <submittedName>
        <fullName evidence="2">Uncharacterized protein</fullName>
    </submittedName>
</protein>
<evidence type="ECO:0000313" key="3">
    <source>
        <dbReference type="Proteomes" id="UP000059188"/>
    </source>
</evidence>
<dbReference type="EMBL" id="LN679142">
    <property type="protein sequence ID" value="CEL60106.1"/>
    <property type="molecule type" value="Genomic_DNA"/>
</dbReference>
<reference evidence="2 3" key="1">
    <citation type="submission" date="2014-11" db="EMBL/GenBank/DDBJ databases">
        <authorList>
            <person name="Wibberg Daniel"/>
        </authorList>
    </citation>
    <scope>NUCLEOTIDE SEQUENCE [LARGE SCALE GENOMIC DNA]</scope>
    <source>
        <strain evidence="2">Rhizoctonia solani AG1-IB 7/3/14</strain>
    </source>
</reference>